<sequence>MLDIAGGAWRAALLPGRGGALAALTHAGRDVLVPLPEGADPNDHWAGAFLMLPWTNRLDEGRLPHPGGLHHFPCNRVAERTALHGLSREHPWEVERSEPALAVLVQSIEDGPYRYQARMEIALGEDFAISLSVTNRGMDGVPFGTGWHPFFARPPGTRLAFHATGMLLRDERNLPVEAVASSGLDGGEEVFVGLDTHFTGWDGGARLTLGEACFLLRGEEAWSRNIQVFAPRGAGILCAEPVSHVPDAANRPFLSELGDMVRLARGESLTGRARLLFLP</sequence>
<gene>
    <name evidence="1" type="ORF">J8J14_06030</name>
</gene>
<dbReference type="Proteomes" id="UP000681594">
    <property type="component" value="Unassembled WGS sequence"/>
</dbReference>
<dbReference type="Pfam" id="PF01263">
    <property type="entry name" value="Aldose_epim"/>
    <property type="match status" value="1"/>
</dbReference>
<dbReference type="EMBL" id="JAGIZB010000004">
    <property type="protein sequence ID" value="MBP0444333.1"/>
    <property type="molecule type" value="Genomic_DNA"/>
</dbReference>
<dbReference type="RefSeq" id="WP_209378552.1">
    <property type="nucleotide sequence ID" value="NZ_JAGIZB010000004.1"/>
</dbReference>
<protein>
    <submittedName>
        <fullName evidence="1">Aldose epimerase</fullName>
    </submittedName>
</protein>
<dbReference type="InterPro" id="IPR008183">
    <property type="entry name" value="Aldose_1/G6P_1-epimerase"/>
</dbReference>
<organism evidence="1 2">
    <name type="scientific">Pararoseomonas baculiformis</name>
    <dbReference type="NCBI Taxonomy" id="2820812"/>
    <lineage>
        <taxon>Bacteria</taxon>
        <taxon>Pseudomonadati</taxon>
        <taxon>Pseudomonadota</taxon>
        <taxon>Alphaproteobacteria</taxon>
        <taxon>Acetobacterales</taxon>
        <taxon>Acetobacteraceae</taxon>
        <taxon>Pararoseomonas</taxon>
    </lineage>
</organism>
<dbReference type="InterPro" id="IPR011013">
    <property type="entry name" value="Gal_mutarotase_sf_dom"/>
</dbReference>
<comment type="caution">
    <text evidence="1">The sequence shown here is derived from an EMBL/GenBank/DDBJ whole genome shotgun (WGS) entry which is preliminary data.</text>
</comment>
<dbReference type="SUPFAM" id="SSF74650">
    <property type="entry name" value="Galactose mutarotase-like"/>
    <property type="match status" value="1"/>
</dbReference>
<proteinExistence type="predicted"/>
<dbReference type="Gene3D" id="2.70.98.10">
    <property type="match status" value="1"/>
</dbReference>
<name>A0ABS4ABE9_9PROT</name>
<accession>A0ABS4ABE9</accession>
<reference evidence="1 2" key="1">
    <citation type="submission" date="2021-03" db="EMBL/GenBank/DDBJ databases">
        <authorList>
            <person name="So Y."/>
        </authorList>
    </citation>
    <scope>NUCLEOTIDE SEQUENCE [LARGE SCALE GENOMIC DNA]</scope>
    <source>
        <strain evidence="1 2">SSH11</strain>
    </source>
</reference>
<evidence type="ECO:0000313" key="2">
    <source>
        <dbReference type="Proteomes" id="UP000681594"/>
    </source>
</evidence>
<dbReference type="InterPro" id="IPR014718">
    <property type="entry name" value="GH-type_carb-bd"/>
</dbReference>
<keyword evidence="2" id="KW-1185">Reference proteome</keyword>
<evidence type="ECO:0000313" key="1">
    <source>
        <dbReference type="EMBL" id="MBP0444333.1"/>
    </source>
</evidence>